<gene>
    <name evidence="1" type="ordered locus">Awo_c31280</name>
</gene>
<name>H6LIW7_ACEWD</name>
<evidence type="ECO:0000313" key="2">
    <source>
        <dbReference type="Proteomes" id="UP000007177"/>
    </source>
</evidence>
<accession>H6LIW7</accession>
<reference evidence="1 2" key="2">
    <citation type="journal article" date="2012" name="PLoS ONE">
        <title>An ancient pathway combining carbon dioxide fixation with the generation and utilization of a sodium ion gradient for ATP synthesis.</title>
        <authorList>
            <person name="Poehlein A."/>
            <person name="Schmidt S."/>
            <person name="Kaster A.K."/>
            <person name="Goenrich M."/>
            <person name="Vollmers J."/>
            <person name="Thurmer A."/>
            <person name="Bertsch J."/>
            <person name="Schuchmann K."/>
            <person name="Voigt B."/>
            <person name="Hecker M."/>
            <person name="Daniel R."/>
            <person name="Thauer R.K."/>
            <person name="Gottschalk G."/>
            <person name="Muller V."/>
        </authorList>
    </citation>
    <scope>NUCLEOTIDE SEQUENCE [LARGE SCALE GENOMIC DNA]</scope>
    <source>
        <strain evidence="2">ATCC 29683 / DSM 1030 / JCM 2381 / KCTC 1655 / WB1</strain>
    </source>
</reference>
<dbReference type="KEGG" id="awo:Awo_c31280"/>
<reference evidence="2" key="1">
    <citation type="submission" date="2011-07" db="EMBL/GenBank/DDBJ databases">
        <title>Complete genome sequence of Acetobacterium woodii.</title>
        <authorList>
            <person name="Poehlein A."/>
            <person name="Schmidt S."/>
            <person name="Kaster A.-K."/>
            <person name="Goenrich M."/>
            <person name="Vollmers J."/>
            <person name="Thuermer A."/>
            <person name="Gottschalk G."/>
            <person name="Thauer R.K."/>
            <person name="Daniel R."/>
            <person name="Mueller V."/>
        </authorList>
    </citation>
    <scope>NUCLEOTIDE SEQUENCE [LARGE SCALE GENOMIC DNA]</scope>
    <source>
        <strain evidence="2">ATCC 29683 / DSM 1030 / JCM 2381 / KCTC 1655 / WB1</strain>
    </source>
</reference>
<organism evidence="1 2">
    <name type="scientific">Acetobacterium woodii (strain ATCC 29683 / DSM 1030 / JCM 2381 / KCTC 1655 / WB1)</name>
    <dbReference type="NCBI Taxonomy" id="931626"/>
    <lineage>
        <taxon>Bacteria</taxon>
        <taxon>Bacillati</taxon>
        <taxon>Bacillota</taxon>
        <taxon>Clostridia</taxon>
        <taxon>Eubacteriales</taxon>
        <taxon>Eubacteriaceae</taxon>
        <taxon>Acetobacterium</taxon>
    </lineage>
</organism>
<dbReference type="AlphaFoldDB" id="H6LIW7"/>
<sequence>MAENRKTNYDLYPTRLKIVSTLGYGTPVYTQDGRIISGEPTVTISLDINADICDKDEVANAVRRACQKLQECFD</sequence>
<keyword evidence="2" id="KW-1185">Reference proteome</keyword>
<dbReference type="Proteomes" id="UP000007177">
    <property type="component" value="Chromosome"/>
</dbReference>
<dbReference type="RefSeq" id="WP_014357453.1">
    <property type="nucleotide sequence ID" value="NC_016894.1"/>
</dbReference>
<evidence type="ECO:0000313" key="1">
    <source>
        <dbReference type="EMBL" id="AFA49856.1"/>
    </source>
</evidence>
<dbReference type="OrthoDB" id="9870023at2"/>
<dbReference type="HOGENOM" id="CLU_2679177_0_0_9"/>
<protein>
    <submittedName>
        <fullName evidence="1">Uncharacterized protein</fullName>
    </submittedName>
</protein>
<proteinExistence type="predicted"/>
<dbReference type="EMBL" id="CP002987">
    <property type="protein sequence ID" value="AFA49856.1"/>
    <property type="molecule type" value="Genomic_DNA"/>
</dbReference>